<dbReference type="EMBL" id="SNRW01001234">
    <property type="protein sequence ID" value="KAA6397204.1"/>
    <property type="molecule type" value="Genomic_DNA"/>
</dbReference>
<name>A0A5J4WQ98_9EUKA</name>
<feature type="region of interest" description="Disordered" evidence="1">
    <location>
        <begin position="63"/>
        <end position="109"/>
    </location>
</feature>
<proteinExistence type="predicted"/>
<dbReference type="OrthoDB" id="10692403at2759"/>
<reference evidence="2 3" key="1">
    <citation type="submission" date="2019-03" db="EMBL/GenBank/DDBJ databases">
        <title>Single cell metagenomics reveals metabolic interactions within the superorganism composed of flagellate Streblomastix strix and complex community of Bacteroidetes bacteria on its surface.</title>
        <authorList>
            <person name="Treitli S.C."/>
            <person name="Kolisko M."/>
            <person name="Husnik F."/>
            <person name="Keeling P."/>
            <person name="Hampl V."/>
        </authorList>
    </citation>
    <scope>NUCLEOTIDE SEQUENCE [LARGE SCALE GENOMIC DNA]</scope>
    <source>
        <strain evidence="2">ST1C</strain>
    </source>
</reference>
<comment type="caution">
    <text evidence="2">The sequence shown here is derived from an EMBL/GenBank/DDBJ whole genome shotgun (WGS) entry which is preliminary data.</text>
</comment>
<evidence type="ECO:0000313" key="3">
    <source>
        <dbReference type="Proteomes" id="UP000324800"/>
    </source>
</evidence>
<evidence type="ECO:0000313" key="2">
    <source>
        <dbReference type="EMBL" id="KAA6397204.1"/>
    </source>
</evidence>
<accession>A0A5J4WQ98</accession>
<protein>
    <submittedName>
        <fullName evidence="2">Uncharacterized protein</fullName>
    </submittedName>
</protein>
<organism evidence="2 3">
    <name type="scientific">Streblomastix strix</name>
    <dbReference type="NCBI Taxonomy" id="222440"/>
    <lineage>
        <taxon>Eukaryota</taxon>
        <taxon>Metamonada</taxon>
        <taxon>Preaxostyla</taxon>
        <taxon>Oxymonadida</taxon>
        <taxon>Streblomastigidae</taxon>
        <taxon>Streblomastix</taxon>
    </lineage>
</organism>
<feature type="compositionally biased region" description="Basic residues" evidence="1">
    <location>
        <begin position="69"/>
        <end position="78"/>
    </location>
</feature>
<feature type="compositionally biased region" description="Low complexity" evidence="1">
    <location>
        <begin position="84"/>
        <end position="109"/>
    </location>
</feature>
<gene>
    <name evidence="2" type="ORF">EZS28_007266</name>
</gene>
<dbReference type="Proteomes" id="UP000324800">
    <property type="component" value="Unassembled WGS sequence"/>
</dbReference>
<dbReference type="AlphaFoldDB" id="A0A5J4WQ98"/>
<sequence length="271" mass="31706">MGTNDDVPAIHTIFEGNQSPSKKKKKKFIPIPMIGTFLVRIPLRTKTIQEQMQIMIEREQQLDEADGRRKGRQRKRNMKKDIKQINGNDEQGDDNNINDQDGQKNQNKDIYGYESDIDDEDEGELTVELSSDDLDSVNMGNEVNQRDYNGDENNTNITGLQRIKKKKEIGLLFEDENKDGKDRYNKYLGSKVNEKESQSIDKIREKQKRKERKRFILGEIKFAVKLRPLLNYLHSTGQKFPPYLIRSFYAHPFLQRVYRTYEATAKPLKDT</sequence>
<feature type="region of interest" description="Disordered" evidence="1">
    <location>
        <begin position="134"/>
        <end position="155"/>
    </location>
</feature>
<evidence type="ECO:0000256" key="1">
    <source>
        <dbReference type="SAM" id="MobiDB-lite"/>
    </source>
</evidence>